<organism evidence="2 3">
    <name type="scientific">Kaistella haifensis DSM 19056</name>
    <dbReference type="NCBI Taxonomy" id="1450526"/>
    <lineage>
        <taxon>Bacteria</taxon>
        <taxon>Pseudomonadati</taxon>
        <taxon>Bacteroidota</taxon>
        <taxon>Flavobacteriia</taxon>
        <taxon>Flavobacteriales</taxon>
        <taxon>Weeksellaceae</taxon>
        <taxon>Chryseobacterium group</taxon>
        <taxon>Kaistella</taxon>
    </lineage>
</organism>
<dbReference type="SUPFAM" id="SSF53448">
    <property type="entry name" value="Nucleotide-diphospho-sugar transferases"/>
    <property type="match status" value="1"/>
</dbReference>
<dbReference type="PANTHER" id="PTHR22916:SF3">
    <property type="entry name" value="UDP-GLCNAC:BETAGAL BETA-1,3-N-ACETYLGLUCOSAMINYLTRANSFERASE-LIKE PROTEIN 1"/>
    <property type="match status" value="1"/>
</dbReference>
<gene>
    <name evidence="2" type="ORF">AP75_10510</name>
</gene>
<dbReference type="CDD" id="cd00761">
    <property type="entry name" value="Glyco_tranf_GTA_type"/>
    <property type="match status" value="1"/>
</dbReference>
<dbReference type="RefSeq" id="WP_088264609.1">
    <property type="nucleotide sequence ID" value="NZ_JASZ02000025.1"/>
</dbReference>
<feature type="domain" description="Glycosyltransferase 2-like" evidence="1">
    <location>
        <begin position="7"/>
        <end position="133"/>
    </location>
</feature>
<protein>
    <recommendedName>
        <fullName evidence="1">Glycosyltransferase 2-like domain-containing protein</fullName>
    </recommendedName>
</protein>
<evidence type="ECO:0000313" key="2">
    <source>
        <dbReference type="EMBL" id="OWK97555.1"/>
    </source>
</evidence>
<dbReference type="Gene3D" id="3.90.550.10">
    <property type="entry name" value="Spore Coat Polysaccharide Biosynthesis Protein SpsA, Chain A"/>
    <property type="match status" value="1"/>
</dbReference>
<dbReference type="InterPro" id="IPR029044">
    <property type="entry name" value="Nucleotide-diphossugar_trans"/>
</dbReference>
<dbReference type="EMBL" id="JASZ02000025">
    <property type="protein sequence ID" value="OWK97555.1"/>
    <property type="molecule type" value="Genomic_DNA"/>
</dbReference>
<evidence type="ECO:0000313" key="3">
    <source>
        <dbReference type="Proteomes" id="UP000197587"/>
    </source>
</evidence>
<dbReference type="Proteomes" id="UP000197587">
    <property type="component" value="Unassembled WGS sequence"/>
</dbReference>
<dbReference type="Pfam" id="PF00535">
    <property type="entry name" value="Glycos_transf_2"/>
    <property type="match status" value="1"/>
</dbReference>
<keyword evidence="3" id="KW-1185">Reference proteome</keyword>
<sequence length="329" mass="38359">MKNPKISVILSAYNAEAYISEAVESVLNQTFSDFEFIIFEDRSTDRTLEILKKYSAKDSRIVLIEKTENKGFAGFVENLNSGIENAKGKYIARMDADDTCHLERFQKQWMFLEQHPEIFMVGSSLSLMSENGTKTGELIAKDNHKVIECKFNMENALFHPVIMFRNNSAVRYRDKMYSTEDFDFYLQHLSQGAKFANLPDKLLDYRLISSSISRTGNRLVKMLFLEQAKLFFVERKKLGKDNYDDFMPDDFREILNPDKMQPEKTLLFALDTALLYGLTDEAKLIYRKLNSGYHYKNFSKKLLLNQKYGKIYSFFLMKKRAKYGLITQA</sequence>
<dbReference type="AlphaFoldDB" id="A0A246B842"/>
<evidence type="ECO:0000259" key="1">
    <source>
        <dbReference type="Pfam" id="PF00535"/>
    </source>
</evidence>
<name>A0A246B842_9FLAO</name>
<reference evidence="2 3" key="1">
    <citation type="submission" date="2017-05" db="EMBL/GenBank/DDBJ databases">
        <title>Genome of Chryseobacterium haifense.</title>
        <authorList>
            <person name="Newman J.D."/>
        </authorList>
    </citation>
    <scope>NUCLEOTIDE SEQUENCE [LARGE SCALE GENOMIC DNA]</scope>
    <source>
        <strain evidence="2 3">DSM 19056</strain>
    </source>
</reference>
<dbReference type="InterPro" id="IPR001173">
    <property type="entry name" value="Glyco_trans_2-like"/>
</dbReference>
<accession>A0A246B842</accession>
<dbReference type="PANTHER" id="PTHR22916">
    <property type="entry name" value="GLYCOSYLTRANSFERASE"/>
    <property type="match status" value="1"/>
</dbReference>
<dbReference type="GO" id="GO:0016758">
    <property type="term" value="F:hexosyltransferase activity"/>
    <property type="evidence" value="ECO:0007669"/>
    <property type="project" value="UniProtKB-ARBA"/>
</dbReference>
<proteinExistence type="predicted"/>
<comment type="caution">
    <text evidence="2">The sequence shown here is derived from an EMBL/GenBank/DDBJ whole genome shotgun (WGS) entry which is preliminary data.</text>
</comment>